<protein>
    <submittedName>
        <fullName evidence="1">Uncharacterized protein</fullName>
    </submittedName>
</protein>
<reference evidence="1" key="1">
    <citation type="submission" date="2020-07" db="EMBL/GenBank/DDBJ databases">
        <authorList>
            <person name="Ferguson B K."/>
        </authorList>
    </citation>
    <scope>NUCLEOTIDE SEQUENCE</scope>
    <source>
        <strain evidence="1">L06</strain>
    </source>
</reference>
<organism evidence="1">
    <name type="scientific">Bracon brevicornis</name>
    <dbReference type="NCBI Taxonomy" id="1563983"/>
    <lineage>
        <taxon>Eukaryota</taxon>
        <taxon>Metazoa</taxon>
        <taxon>Ecdysozoa</taxon>
        <taxon>Arthropoda</taxon>
        <taxon>Hexapoda</taxon>
        <taxon>Insecta</taxon>
        <taxon>Pterygota</taxon>
        <taxon>Neoptera</taxon>
        <taxon>Endopterygota</taxon>
        <taxon>Hymenoptera</taxon>
        <taxon>Apocrita</taxon>
        <taxon>Ichneumonoidea</taxon>
        <taxon>Braconidae</taxon>
        <taxon>Braconinae</taxon>
        <taxon>Bracon</taxon>
    </lineage>
</organism>
<accession>A0A6V7KUW5</accession>
<proteinExistence type="predicted"/>
<name>A0A6V7KUW5_9HYME</name>
<dbReference type="EMBL" id="CADCXW020000291">
    <property type="protein sequence ID" value="CAD1566330.1"/>
    <property type="molecule type" value="Genomic_DNA"/>
</dbReference>
<dbReference type="AlphaFoldDB" id="A0A6V7KUW5"/>
<gene>
    <name evidence="1" type="ORF">BBRV_LOCUS85960</name>
</gene>
<sequence length="274" mass="30553">MTGNSSHTFIAIGGGERGIISECTDRSAETFATRDGEMADNLVMTVSEQRMSHQTKGAIGGPGRIGLIPYRYKDSLRVSSRPAYVGLRKTGKGILVKRVDRWTRGSSITKDGQRRRDRTDFGKVCLFNVHNVALGIEIKLYSWESRSTTSPTRPWPRYRRQPRCRRIMVPAQWAICVDLSLEVGVSPSGKMTGHRKPVIEEGPGGACDPVGEQQLTLDPLLDLFPIVPREPDTSLKQQTWSMVAEHIARRSAEEEMYEIRVLTGIASSSIQRDP</sequence>
<evidence type="ECO:0000313" key="1">
    <source>
        <dbReference type="EMBL" id="CAD1566330.1"/>
    </source>
</evidence>